<name>A0A5M3W638_9ACTN</name>
<dbReference type="AlphaFoldDB" id="A0A5M3W638"/>
<proteinExistence type="predicted"/>
<evidence type="ECO:0000256" key="1">
    <source>
        <dbReference type="SAM" id="MobiDB-lite"/>
    </source>
</evidence>
<dbReference type="EMBL" id="BLAD01000055">
    <property type="protein sequence ID" value="GES02018.1"/>
    <property type="molecule type" value="Genomic_DNA"/>
</dbReference>
<reference evidence="2 3" key="1">
    <citation type="submission" date="2019-10" db="EMBL/GenBank/DDBJ databases">
        <title>Whole genome shotgun sequence of Acrocarpospora corrugata NBRC 13972.</title>
        <authorList>
            <person name="Ichikawa N."/>
            <person name="Kimura A."/>
            <person name="Kitahashi Y."/>
            <person name="Komaki H."/>
            <person name="Oguchi A."/>
        </authorList>
    </citation>
    <scope>NUCLEOTIDE SEQUENCE [LARGE SCALE GENOMIC DNA]</scope>
    <source>
        <strain evidence="2 3">NBRC 13972</strain>
    </source>
</reference>
<feature type="region of interest" description="Disordered" evidence="1">
    <location>
        <begin position="67"/>
        <end position="96"/>
    </location>
</feature>
<sequence>MPIPGGGATHLHFLGRRQLAELASTIIKACDREAALAALLKAAGLAGKAHPSQLRFPEDGYRLTNHVKHKRVPDYDATGSPGDTGQQKGGAATGRR</sequence>
<gene>
    <name evidence="2" type="ORF">Acor_40830</name>
</gene>
<protein>
    <submittedName>
        <fullName evidence="2">Uncharacterized protein</fullName>
    </submittedName>
</protein>
<comment type="caution">
    <text evidence="2">The sequence shown here is derived from an EMBL/GenBank/DDBJ whole genome shotgun (WGS) entry which is preliminary data.</text>
</comment>
<evidence type="ECO:0000313" key="2">
    <source>
        <dbReference type="EMBL" id="GES02018.1"/>
    </source>
</evidence>
<dbReference type="Proteomes" id="UP000334990">
    <property type="component" value="Unassembled WGS sequence"/>
</dbReference>
<accession>A0A5M3W638</accession>
<keyword evidence="3" id="KW-1185">Reference proteome</keyword>
<evidence type="ECO:0000313" key="3">
    <source>
        <dbReference type="Proteomes" id="UP000334990"/>
    </source>
</evidence>
<organism evidence="2 3">
    <name type="scientific">Acrocarpospora corrugata</name>
    <dbReference type="NCBI Taxonomy" id="35763"/>
    <lineage>
        <taxon>Bacteria</taxon>
        <taxon>Bacillati</taxon>
        <taxon>Actinomycetota</taxon>
        <taxon>Actinomycetes</taxon>
        <taxon>Streptosporangiales</taxon>
        <taxon>Streptosporangiaceae</taxon>
        <taxon>Acrocarpospora</taxon>
    </lineage>
</organism>
<feature type="compositionally biased region" description="Gly residues" evidence="1">
    <location>
        <begin position="87"/>
        <end position="96"/>
    </location>
</feature>